<dbReference type="PANTHER" id="PTHR34979">
    <property type="entry name" value="INNER MEMBRANE PROTEIN YGAZ"/>
    <property type="match status" value="1"/>
</dbReference>
<proteinExistence type="inferred from homology"/>
<feature type="transmembrane region" description="Helical" evidence="8">
    <location>
        <begin position="190"/>
        <end position="207"/>
    </location>
</feature>
<keyword evidence="6 8" id="KW-1133">Transmembrane helix</keyword>
<keyword evidence="7 8" id="KW-0472">Membrane</keyword>
<evidence type="ECO:0000256" key="7">
    <source>
        <dbReference type="ARBA" id="ARBA00023136"/>
    </source>
</evidence>
<evidence type="ECO:0000256" key="5">
    <source>
        <dbReference type="ARBA" id="ARBA00022692"/>
    </source>
</evidence>
<dbReference type="Pfam" id="PF03591">
    <property type="entry name" value="AzlC"/>
    <property type="match status" value="1"/>
</dbReference>
<dbReference type="EMBL" id="JAHHIF010000035">
    <property type="protein sequence ID" value="MBW4547094.1"/>
    <property type="molecule type" value="Genomic_DNA"/>
</dbReference>
<evidence type="ECO:0000313" key="10">
    <source>
        <dbReference type="Proteomes" id="UP000753908"/>
    </source>
</evidence>
<reference evidence="9" key="1">
    <citation type="submission" date="2021-05" db="EMBL/GenBank/DDBJ databases">
        <authorList>
            <person name="Pietrasiak N."/>
            <person name="Ward R."/>
            <person name="Stajich J.E."/>
            <person name="Kurbessoian T."/>
        </authorList>
    </citation>
    <scope>NUCLEOTIDE SEQUENCE</scope>
    <source>
        <strain evidence="9">CPER-KK1</strain>
    </source>
</reference>
<feature type="transmembrane region" description="Helical" evidence="8">
    <location>
        <begin position="168"/>
        <end position="184"/>
    </location>
</feature>
<feature type="transmembrane region" description="Helical" evidence="8">
    <location>
        <begin position="134"/>
        <end position="156"/>
    </location>
</feature>
<feature type="transmembrane region" description="Helical" evidence="8">
    <location>
        <begin position="69"/>
        <end position="85"/>
    </location>
</feature>
<dbReference type="AlphaFoldDB" id="A0A951UBP0"/>
<evidence type="ECO:0000256" key="1">
    <source>
        <dbReference type="ARBA" id="ARBA00004651"/>
    </source>
</evidence>
<comment type="similarity">
    <text evidence="2">Belongs to the AzlC family.</text>
</comment>
<comment type="caution">
    <text evidence="9">The sequence shown here is derived from an EMBL/GenBank/DDBJ whole genome shotgun (WGS) entry which is preliminary data.</text>
</comment>
<feature type="transmembrane region" description="Helical" evidence="8">
    <location>
        <begin position="44"/>
        <end position="63"/>
    </location>
</feature>
<gene>
    <name evidence="9" type="ORF">KME25_22020</name>
</gene>
<organism evidence="9 10">
    <name type="scientific">Symplocastrum torsivum CPER-KK1</name>
    <dbReference type="NCBI Taxonomy" id="450513"/>
    <lineage>
        <taxon>Bacteria</taxon>
        <taxon>Bacillati</taxon>
        <taxon>Cyanobacteriota</taxon>
        <taxon>Cyanophyceae</taxon>
        <taxon>Oscillatoriophycideae</taxon>
        <taxon>Oscillatoriales</taxon>
        <taxon>Microcoleaceae</taxon>
        <taxon>Symplocastrum</taxon>
    </lineage>
</organism>
<evidence type="ECO:0000256" key="3">
    <source>
        <dbReference type="ARBA" id="ARBA00022448"/>
    </source>
</evidence>
<keyword evidence="5 8" id="KW-0812">Transmembrane</keyword>
<reference evidence="9" key="2">
    <citation type="journal article" date="2022" name="Microbiol. Resour. Announc.">
        <title>Metagenome Sequencing to Explore Phylogenomics of Terrestrial Cyanobacteria.</title>
        <authorList>
            <person name="Ward R.D."/>
            <person name="Stajich J.E."/>
            <person name="Johansen J.R."/>
            <person name="Huntemann M."/>
            <person name="Clum A."/>
            <person name="Foster B."/>
            <person name="Foster B."/>
            <person name="Roux S."/>
            <person name="Palaniappan K."/>
            <person name="Varghese N."/>
            <person name="Mukherjee S."/>
            <person name="Reddy T.B.K."/>
            <person name="Daum C."/>
            <person name="Copeland A."/>
            <person name="Chen I.A."/>
            <person name="Ivanova N.N."/>
            <person name="Kyrpides N.C."/>
            <person name="Shapiro N."/>
            <person name="Eloe-Fadrosh E.A."/>
            <person name="Pietrasiak N."/>
        </authorList>
    </citation>
    <scope>NUCLEOTIDE SEQUENCE</scope>
    <source>
        <strain evidence="9">CPER-KK1</strain>
    </source>
</reference>
<dbReference type="PANTHER" id="PTHR34979:SF1">
    <property type="entry name" value="INNER MEMBRANE PROTEIN YGAZ"/>
    <property type="match status" value="1"/>
</dbReference>
<evidence type="ECO:0000256" key="4">
    <source>
        <dbReference type="ARBA" id="ARBA00022475"/>
    </source>
</evidence>
<dbReference type="GO" id="GO:1903785">
    <property type="term" value="P:L-valine transmembrane transport"/>
    <property type="evidence" value="ECO:0007669"/>
    <property type="project" value="TreeGrafter"/>
</dbReference>
<keyword evidence="3" id="KW-0813">Transport</keyword>
<comment type="subcellular location">
    <subcellularLocation>
        <location evidence="1">Cell membrane</location>
        <topology evidence="1">Multi-pass membrane protein</topology>
    </subcellularLocation>
</comment>
<feature type="transmembrane region" description="Helical" evidence="8">
    <location>
        <begin position="20"/>
        <end position="37"/>
    </location>
</feature>
<protein>
    <submittedName>
        <fullName evidence="9">AzlC family ABC transporter permease</fullName>
    </submittedName>
</protein>
<evidence type="ECO:0000256" key="8">
    <source>
        <dbReference type="SAM" id="Phobius"/>
    </source>
</evidence>
<accession>A0A951UBP0</accession>
<keyword evidence="4" id="KW-1003">Cell membrane</keyword>
<evidence type="ECO:0000256" key="6">
    <source>
        <dbReference type="ARBA" id="ARBA00022989"/>
    </source>
</evidence>
<dbReference type="InterPro" id="IPR011606">
    <property type="entry name" value="Brnchd-chn_aa_trnsp_permease"/>
</dbReference>
<sequence length="230" mass="24792">MKEPVAADWSGVIAGIKRSLPLALSIFTYGVSFGVLARQAGLSLVEAFLMSSLVFAGASQFIAVELWHSPLPIATLLLTTLVINLRHILMSASLSPWFLKLPTWKAYGCFFFLNDESWALTMAEFAKGKPNAGFLLGTGLMTFIAWVSSTVVGQLLGSKITDPAQWGLDFAFTAVFIVLLVSLWRGKSNFLPWTVAAIVAVATAYWLPGKWYILLGGIAGSSVGAIRDAD</sequence>
<name>A0A951UBP0_9CYAN</name>
<evidence type="ECO:0000313" key="9">
    <source>
        <dbReference type="EMBL" id="MBW4547094.1"/>
    </source>
</evidence>
<dbReference type="GO" id="GO:0005886">
    <property type="term" value="C:plasma membrane"/>
    <property type="evidence" value="ECO:0007669"/>
    <property type="project" value="UniProtKB-SubCell"/>
</dbReference>
<evidence type="ECO:0000256" key="2">
    <source>
        <dbReference type="ARBA" id="ARBA00010735"/>
    </source>
</evidence>
<dbReference type="Proteomes" id="UP000753908">
    <property type="component" value="Unassembled WGS sequence"/>
</dbReference>